<dbReference type="Proteomes" id="UP000271974">
    <property type="component" value="Unassembled WGS sequence"/>
</dbReference>
<gene>
    <name evidence="2" type="ORF">EGW08_015919</name>
</gene>
<keyword evidence="3" id="KW-1185">Reference proteome</keyword>
<name>A0A3S1BAX5_ELYCH</name>
<accession>A0A3S1BAX5</accession>
<organism evidence="2 3">
    <name type="scientific">Elysia chlorotica</name>
    <name type="common">Eastern emerald elysia</name>
    <name type="synonym">Sea slug</name>
    <dbReference type="NCBI Taxonomy" id="188477"/>
    <lineage>
        <taxon>Eukaryota</taxon>
        <taxon>Metazoa</taxon>
        <taxon>Spiralia</taxon>
        <taxon>Lophotrochozoa</taxon>
        <taxon>Mollusca</taxon>
        <taxon>Gastropoda</taxon>
        <taxon>Heterobranchia</taxon>
        <taxon>Euthyneura</taxon>
        <taxon>Panpulmonata</taxon>
        <taxon>Sacoglossa</taxon>
        <taxon>Placobranchoidea</taxon>
        <taxon>Plakobranchidae</taxon>
        <taxon>Elysia</taxon>
    </lineage>
</organism>
<feature type="signal peptide" evidence="1">
    <location>
        <begin position="1"/>
        <end position="19"/>
    </location>
</feature>
<comment type="caution">
    <text evidence="2">The sequence shown here is derived from an EMBL/GenBank/DDBJ whole genome shotgun (WGS) entry which is preliminary data.</text>
</comment>
<evidence type="ECO:0000256" key="1">
    <source>
        <dbReference type="SAM" id="SignalP"/>
    </source>
</evidence>
<evidence type="ECO:0000313" key="2">
    <source>
        <dbReference type="EMBL" id="RUS76312.1"/>
    </source>
</evidence>
<reference evidence="2 3" key="1">
    <citation type="submission" date="2019-01" db="EMBL/GenBank/DDBJ databases">
        <title>A draft genome assembly of the solar-powered sea slug Elysia chlorotica.</title>
        <authorList>
            <person name="Cai H."/>
            <person name="Li Q."/>
            <person name="Fang X."/>
            <person name="Li J."/>
            <person name="Curtis N.E."/>
            <person name="Altenburger A."/>
            <person name="Shibata T."/>
            <person name="Feng M."/>
            <person name="Maeda T."/>
            <person name="Schwartz J.A."/>
            <person name="Shigenobu S."/>
            <person name="Lundholm N."/>
            <person name="Nishiyama T."/>
            <person name="Yang H."/>
            <person name="Hasebe M."/>
            <person name="Li S."/>
            <person name="Pierce S.K."/>
            <person name="Wang J."/>
        </authorList>
    </citation>
    <scope>NUCLEOTIDE SEQUENCE [LARGE SCALE GENOMIC DNA]</scope>
    <source>
        <strain evidence="2">EC2010</strain>
        <tissue evidence="2">Whole organism of an adult</tissue>
    </source>
</reference>
<dbReference type="AlphaFoldDB" id="A0A3S1BAX5"/>
<sequence>MVTLSLFKVLFVSNGIAFGDELVSTAGCVVALRQKETCMMDYAVNTQADWDRDKTIILTISLFYLLLAHGKFADTCILIRMGPVQADQRTRARGTEAAASARSSDALAPTVPLDGLSHRGSSFLVLRAWADSGSAIEGEVPPTTHDKKKHQKKMKTKAPLPAVASNVMAEFIFCCSPNPFLLALPPYVLQPQLARQAHTRRLHCEILCCYVPAKYVRQDGKGEALK</sequence>
<dbReference type="EMBL" id="RQTK01000672">
    <property type="protein sequence ID" value="RUS76312.1"/>
    <property type="molecule type" value="Genomic_DNA"/>
</dbReference>
<keyword evidence="1" id="KW-0732">Signal</keyword>
<evidence type="ECO:0000313" key="3">
    <source>
        <dbReference type="Proteomes" id="UP000271974"/>
    </source>
</evidence>
<proteinExistence type="predicted"/>
<feature type="chain" id="PRO_5018613456" evidence="1">
    <location>
        <begin position="20"/>
        <end position="226"/>
    </location>
</feature>
<protein>
    <submittedName>
        <fullName evidence="2">Uncharacterized protein</fullName>
    </submittedName>
</protein>